<dbReference type="VEuPathDB" id="FungiDB:FOXG_16699"/>
<dbReference type="EnsemblFungi" id="FOXG_16699T0">
    <property type="protein sequence ID" value="FOXG_16699P0"/>
    <property type="gene ID" value="FOXG_16699"/>
</dbReference>
<protein>
    <submittedName>
        <fullName evidence="1">Uncharacterized protein</fullName>
    </submittedName>
</protein>
<dbReference type="EnsemblFungi" id="FOXG_16764T0">
    <property type="protein sequence ID" value="FOXG_16764P0"/>
    <property type="gene ID" value="FOXG_16764"/>
</dbReference>
<reference evidence="1" key="2">
    <citation type="submission" date="2025-05" db="UniProtKB">
        <authorList>
            <consortium name="EnsemblFungi"/>
        </authorList>
    </citation>
    <scope>IDENTIFICATION</scope>
    <source>
        <strain evidence="1">4287 / CBS 123668 / FGSC 9935 / NRRL 34936</strain>
    </source>
</reference>
<sequence length="116" mass="13562">MFCQQQIHSQLLLEKGADVKLKWSVRTPTPSSMRRVKPNSLSSQFKGSPTEFAVFKSIPASVDTRGIITREDLLWFGFTWRLKSYCWRCNEALNRFYLRNRQTRLTLDGDWDNEAG</sequence>
<dbReference type="AlphaFoldDB" id="A0A0D2YJI4"/>
<evidence type="ECO:0000313" key="2">
    <source>
        <dbReference type="Proteomes" id="UP000002489"/>
    </source>
</evidence>
<dbReference type="VEuPathDB" id="FungiDB:FOXG_16764"/>
<reference evidence="2" key="1">
    <citation type="journal article" date="2012" name="Mol. Plant Microbe Interact.">
        <title>A highly conserved effector in Fusarium oxysporum is required for full virulence on Arabidopsis.</title>
        <authorList>
            <person name="Thatcher L.F."/>
            <person name="Gardiner D.M."/>
            <person name="Kazan K."/>
            <person name="Manners J."/>
        </authorList>
    </citation>
    <scope>NUCLEOTIDE SEQUENCE [LARGE SCALE GENOMIC DNA]</scope>
    <source>
        <strain evidence="2">Fo5176</strain>
    </source>
</reference>
<proteinExistence type="predicted"/>
<organism evidence="1 2">
    <name type="scientific">Fusarium oxysporum (strain Fo5176)</name>
    <name type="common">Fusarium vascular wilt</name>
    <dbReference type="NCBI Taxonomy" id="660025"/>
    <lineage>
        <taxon>Eukaryota</taxon>
        <taxon>Fungi</taxon>
        <taxon>Dikarya</taxon>
        <taxon>Ascomycota</taxon>
        <taxon>Pezizomycotina</taxon>
        <taxon>Sordariomycetes</taxon>
        <taxon>Hypocreomycetidae</taxon>
        <taxon>Hypocreales</taxon>
        <taxon>Nectriaceae</taxon>
        <taxon>Fusarium</taxon>
        <taxon>Fusarium oxysporum species complex</taxon>
    </lineage>
</organism>
<name>A0A0D2YJI4_FUSOF</name>
<evidence type="ECO:0000313" key="1">
    <source>
        <dbReference type="EnsemblFungi" id="FOXG_16699P0"/>
    </source>
</evidence>
<dbReference type="Proteomes" id="UP000002489">
    <property type="component" value="Unassembled WGS sequence"/>
</dbReference>
<gene>
    <name evidence="1" type="primary">28957535</name>
</gene>
<accession>A0A0D2YJI4</accession>